<gene>
    <name evidence="2" type="ORF">Enr10x_50200</name>
    <name evidence="3" type="ORF">Pan153_51640</name>
</gene>
<dbReference type="RefSeq" id="WP_145113824.1">
    <property type="nucleotide sequence ID" value="NZ_CP036277.1"/>
</dbReference>
<evidence type="ECO:0000313" key="3">
    <source>
        <dbReference type="EMBL" id="QDV20489.1"/>
    </source>
</evidence>
<dbReference type="EMBL" id="CP036317">
    <property type="protein sequence ID" value="QDV20489.1"/>
    <property type="molecule type" value="Genomic_DNA"/>
</dbReference>
<reference evidence="2 4" key="1">
    <citation type="submission" date="2019-03" db="EMBL/GenBank/DDBJ databases">
        <title>Deep-cultivation of Planctomycetes and their phenomic and genomic characterization uncovers novel biology.</title>
        <authorList>
            <person name="Wiegand S."/>
            <person name="Jogler M."/>
            <person name="Boedeker C."/>
            <person name="Pinto D."/>
            <person name="Vollmers J."/>
            <person name="Rivas-Marin E."/>
            <person name="Kohn T."/>
            <person name="Peeters S.H."/>
            <person name="Heuer A."/>
            <person name="Rast P."/>
            <person name="Oberbeckmann S."/>
            <person name="Bunk B."/>
            <person name="Jeske O."/>
            <person name="Meyerdierks A."/>
            <person name="Storesund J.E."/>
            <person name="Kallscheuer N."/>
            <person name="Luecker S."/>
            <person name="Lage O.M."/>
            <person name="Pohl T."/>
            <person name="Merkel B.J."/>
            <person name="Hornburger P."/>
            <person name="Mueller R.-W."/>
            <person name="Bruemmer F."/>
            <person name="Labrenz M."/>
            <person name="Spormann A.M."/>
            <person name="Op den Camp H."/>
            <person name="Overmann J."/>
            <person name="Amann R."/>
            <person name="Jetten M.S.M."/>
            <person name="Mascher T."/>
            <person name="Medema M.H."/>
            <person name="Devos D.P."/>
            <person name="Kaster A.-K."/>
            <person name="Ovreas L."/>
            <person name="Rohde M."/>
            <person name="Galperin M.Y."/>
            <person name="Jogler C."/>
        </authorList>
    </citation>
    <scope>NUCLEOTIDE SEQUENCE [LARGE SCALE GENOMIC DNA]</scope>
    <source>
        <strain evidence="2 4">Enr10</strain>
        <strain evidence="3 5">Pan153</strain>
    </source>
</reference>
<evidence type="ECO:0008006" key="6">
    <source>
        <dbReference type="Google" id="ProtNLM"/>
    </source>
</evidence>
<protein>
    <recommendedName>
        <fullName evidence="6">Double zinc ribbon</fullName>
    </recommendedName>
</protein>
<proteinExistence type="predicted"/>
<evidence type="ECO:0000313" key="5">
    <source>
        <dbReference type="Proteomes" id="UP000320839"/>
    </source>
</evidence>
<feature type="transmembrane region" description="Helical" evidence="1">
    <location>
        <begin position="126"/>
        <end position="145"/>
    </location>
</feature>
<name>A0A517QDJ8_9PLAN</name>
<dbReference type="OrthoDB" id="278173at2"/>
<dbReference type="EMBL" id="CP037421">
    <property type="protein sequence ID" value="QDT29665.1"/>
    <property type="molecule type" value="Genomic_DNA"/>
</dbReference>
<accession>A0A518ADB1</accession>
<feature type="transmembrane region" description="Helical" evidence="1">
    <location>
        <begin position="151"/>
        <end position="172"/>
    </location>
</feature>
<dbReference type="Proteomes" id="UP000320839">
    <property type="component" value="Chromosome"/>
</dbReference>
<keyword evidence="1" id="KW-0472">Membrane</keyword>
<dbReference type="AlphaFoldDB" id="A0A517QDJ8"/>
<evidence type="ECO:0000256" key="1">
    <source>
        <dbReference type="SAM" id="Phobius"/>
    </source>
</evidence>
<sequence length="179" mass="19258">MTINVTCEFCGKKIKAKDSSAGKKGKCPECGSPIQIPELQADDVYDAEPTEESPFDFNDIDPNEGETIPTVKRRPCPACGEEIAKSAAKCRFCGEIFDPALKKKAAKEKQKSGAADIDADMTTGDWVVAVLCSGIGCIAGIIWMIQGKPKGGKMVGVSLGFVVLWNIVRFILESLARQQ</sequence>
<keyword evidence="1" id="KW-1133">Transmembrane helix</keyword>
<keyword evidence="4" id="KW-1185">Reference proteome</keyword>
<dbReference type="Proteomes" id="UP000315647">
    <property type="component" value="Chromosome"/>
</dbReference>
<organism evidence="2 4">
    <name type="scientific">Gimesia panareensis</name>
    <dbReference type="NCBI Taxonomy" id="2527978"/>
    <lineage>
        <taxon>Bacteria</taxon>
        <taxon>Pseudomonadati</taxon>
        <taxon>Planctomycetota</taxon>
        <taxon>Planctomycetia</taxon>
        <taxon>Planctomycetales</taxon>
        <taxon>Planctomycetaceae</taxon>
        <taxon>Gimesia</taxon>
    </lineage>
</organism>
<evidence type="ECO:0000313" key="4">
    <source>
        <dbReference type="Proteomes" id="UP000315647"/>
    </source>
</evidence>
<accession>A0A518FVW3</accession>
<evidence type="ECO:0000313" key="2">
    <source>
        <dbReference type="EMBL" id="QDT29665.1"/>
    </source>
</evidence>
<keyword evidence="1" id="KW-0812">Transmembrane</keyword>
<accession>A0A517QDJ8</accession>